<keyword evidence="3" id="KW-1185">Reference proteome</keyword>
<evidence type="ECO:0000313" key="2">
    <source>
        <dbReference type="EMBL" id="SNR49996.1"/>
    </source>
</evidence>
<protein>
    <submittedName>
        <fullName evidence="2">Por secretion system C-terminal sorting domain-containing protein</fullName>
    </submittedName>
</protein>
<organism evidence="2 3">
    <name type="scientific">Hymenobacter mucosus</name>
    <dbReference type="NCBI Taxonomy" id="1411120"/>
    <lineage>
        <taxon>Bacteria</taxon>
        <taxon>Pseudomonadati</taxon>
        <taxon>Bacteroidota</taxon>
        <taxon>Cytophagia</taxon>
        <taxon>Cytophagales</taxon>
        <taxon>Hymenobacteraceae</taxon>
        <taxon>Hymenobacter</taxon>
    </lineage>
</organism>
<name>A0A238WTW1_9BACT</name>
<dbReference type="AlphaFoldDB" id="A0A238WTW1"/>
<evidence type="ECO:0000313" key="3">
    <source>
        <dbReference type="Proteomes" id="UP000198310"/>
    </source>
</evidence>
<sequence length="482" mass="50531">MASPQTHKMKFFYSLLGLSLLAEAGVAQSLTNNGGILTVQSGATLYVPGTLDNKAGSTLTNAGTLQVLGNLTNAGTTTSGGVVLLSGSAAQTLTPGGATLARLEVNNASTQGISVPADLGISQELKLTNGMVRTAPNATISLTAAANVTGEAAGRYVQGNLRVTRDNVTTAISFTNSATIGGNGQNLGQVTVTRTAGLTTAGASYGTFGNNKSIDRVWTVTTTQAPTGAVPITLSWLPDNDNGLTDFSRVLIWRQATATGPWTGVGTGADASTTRSISTTTTSLDRLTISNFLNPLPVALLQFTAERRANDAWLHWATASEKNNAHFEVEVSLDGHQFQKAGQVAGRGTTLQRTDYEYTDAHIARYEAGIVYYRLHQVDTDGTGSYSAVQVVAVDQASQLTAQAHPNPYNNELFVRMALPQPGATTLTLHDALGRILLAKQLTLPTGVSEVALPEATTLPLGIYFITIRQAGTARVVKVVRE</sequence>
<dbReference type="EMBL" id="FZNS01000003">
    <property type="protein sequence ID" value="SNR49996.1"/>
    <property type="molecule type" value="Genomic_DNA"/>
</dbReference>
<proteinExistence type="predicted"/>
<dbReference type="NCBIfam" id="TIGR04183">
    <property type="entry name" value="Por_Secre_tail"/>
    <property type="match status" value="1"/>
</dbReference>
<dbReference type="Proteomes" id="UP000198310">
    <property type="component" value="Unassembled WGS sequence"/>
</dbReference>
<gene>
    <name evidence="2" type="ORF">SAMN06269173_10391</name>
</gene>
<reference evidence="3" key="1">
    <citation type="submission" date="2017-06" db="EMBL/GenBank/DDBJ databases">
        <authorList>
            <person name="Varghese N."/>
            <person name="Submissions S."/>
        </authorList>
    </citation>
    <scope>NUCLEOTIDE SEQUENCE [LARGE SCALE GENOMIC DNA]</scope>
    <source>
        <strain evidence="3">DSM 28041</strain>
    </source>
</reference>
<feature type="signal peptide" evidence="1">
    <location>
        <begin position="1"/>
        <end position="24"/>
    </location>
</feature>
<accession>A0A238WTW1</accession>
<feature type="chain" id="PRO_5012421285" evidence="1">
    <location>
        <begin position="25"/>
        <end position="482"/>
    </location>
</feature>
<evidence type="ECO:0000256" key="1">
    <source>
        <dbReference type="SAM" id="SignalP"/>
    </source>
</evidence>
<dbReference type="InterPro" id="IPR026444">
    <property type="entry name" value="Secre_tail"/>
</dbReference>
<keyword evidence="1" id="KW-0732">Signal</keyword>